<dbReference type="Pfam" id="PF00512">
    <property type="entry name" value="HisKA"/>
    <property type="match status" value="1"/>
</dbReference>
<evidence type="ECO:0000256" key="8">
    <source>
        <dbReference type="ARBA" id="ARBA00022741"/>
    </source>
</evidence>
<comment type="catalytic activity">
    <reaction evidence="1 13">
        <text>ATP + protein L-histidine = ADP + protein N-phospho-L-histidine.</text>
        <dbReference type="EC" id="2.7.13.3"/>
    </reaction>
</comment>
<sequence>MKKRSLRFKLISLFILLMVINAGIVTWMLYHSLENELVSQDNRLLVNRADQLAKLIAGGIDIQTLPTYFQSMMDMRQDIIQITDATGHILVGSNTEYLDSYPLRLVNFEQLNINSINHWHTPEGIPFAAVYFETDSPIGQLYVVLGKVSVDRSGVLHLYLIQSLIVSVLSILLMGLLSLWLLKKGLSDIQSLSRITMKTDIHALNTLIDIEQLPEELKELGESMNIMRQRLKHDFVKLTQLADDLAHELRTPINAIRVQNEIILRRSRSVAEYEAVIVSNIEELDKLAQMIQSTLFIARAENKNIRLNREELSVYEIINEVYELFATSAEEKHITLYCPPSPVIISADYLLLSRVFINLISNAIKYSRDKTQVTTQITTQSEHVIIRMINHGEPMLDHPEIFTRFWRGDNARTTEGTGLGLSIVKAIVELHNGEVSFAHQAGTSTLTLRFPISH</sequence>
<evidence type="ECO:0000259" key="14">
    <source>
        <dbReference type="PROSITE" id="PS50109"/>
    </source>
</evidence>
<keyword evidence="13" id="KW-0902">Two-component regulatory system</keyword>
<dbReference type="PROSITE" id="PS50109">
    <property type="entry name" value="HIS_KIN"/>
    <property type="match status" value="1"/>
</dbReference>
<dbReference type="CDD" id="cd00082">
    <property type="entry name" value="HisKA"/>
    <property type="match status" value="1"/>
</dbReference>
<evidence type="ECO:0000256" key="6">
    <source>
        <dbReference type="ARBA" id="ARBA00022679"/>
    </source>
</evidence>
<dbReference type="InterPro" id="IPR003661">
    <property type="entry name" value="HisK_dim/P_dom"/>
</dbReference>
<proteinExistence type="predicted"/>
<feature type="transmembrane region" description="Helical" evidence="13">
    <location>
        <begin position="12"/>
        <end position="30"/>
    </location>
</feature>
<dbReference type="InterPro" id="IPR036097">
    <property type="entry name" value="HisK_dim/P_sf"/>
</dbReference>
<evidence type="ECO:0000256" key="9">
    <source>
        <dbReference type="ARBA" id="ARBA00022777"/>
    </source>
</evidence>
<keyword evidence="9 13" id="KW-0418">Kinase</keyword>
<keyword evidence="6 13" id="KW-0808">Transferase</keyword>
<dbReference type="Proteomes" id="UP000053226">
    <property type="component" value="Unassembled WGS sequence"/>
</dbReference>
<evidence type="ECO:0000256" key="3">
    <source>
        <dbReference type="ARBA" id="ARBA00022475"/>
    </source>
</evidence>
<dbReference type="Gene3D" id="1.10.287.130">
    <property type="match status" value="1"/>
</dbReference>
<evidence type="ECO:0000256" key="5">
    <source>
        <dbReference type="ARBA" id="ARBA00022553"/>
    </source>
</evidence>
<evidence type="ECO:0000313" key="15">
    <source>
        <dbReference type="EMBL" id="KPD02929.1"/>
    </source>
</evidence>
<dbReference type="InterPro" id="IPR050428">
    <property type="entry name" value="TCS_sensor_his_kinase"/>
</dbReference>
<evidence type="ECO:0000313" key="16">
    <source>
        <dbReference type="Proteomes" id="UP000053226"/>
    </source>
</evidence>
<dbReference type="GO" id="GO:0005524">
    <property type="term" value="F:ATP binding"/>
    <property type="evidence" value="ECO:0007669"/>
    <property type="project" value="UniProtKB-KW"/>
</dbReference>
<protein>
    <recommendedName>
        <fullName evidence="13">Sensor protein</fullName>
        <ecNumber evidence="13">2.7.13.3</ecNumber>
    </recommendedName>
</protein>
<dbReference type="InterPro" id="IPR004358">
    <property type="entry name" value="Sig_transdc_His_kin-like_C"/>
</dbReference>
<dbReference type="SUPFAM" id="SSF47384">
    <property type="entry name" value="Homodimeric domain of signal transducing histidine kinase"/>
    <property type="match status" value="1"/>
</dbReference>
<dbReference type="SUPFAM" id="SSF55874">
    <property type="entry name" value="ATPase domain of HSP90 chaperone/DNA topoisomerase II/histidine kinase"/>
    <property type="match status" value="1"/>
</dbReference>
<dbReference type="SMART" id="SM00387">
    <property type="entry name" value="HATPase_c"/>
    <property type="match status" value="1"/>
</dbReference>
<dbReference type="PANTHER" id="PTHR45436:SF3">
    <property type="entry name" value="SENSOR HISTIDINE KINASE HPRS"/>
    <property type="match status" value="1"/>
</dbReference>
<dbReference type="GO" id="GO:0005886">
    <property type="term" value="C:plasma membrane"/>
    <property type="evidence" value="ECO:0007669"/>
    <property type="project" value="UniProtKB-SubCell"/>
</dbReference>
<dbReference type="Pfam" id="PF02518">
    <property type="entry name" value="HATPase_c"/>
    <property type="match status" value="1"/>
</dbReference>
<keyword evidence="10 13" id="KW-0067">ATP-binding</keyword>
<keyword evidence="3 13" id="KW-1003">Cell membrane</keyword>
<keyword evidence="4 13" id="KW-0997">Cell inner membrane</keyword>
<feature type="transmembrane region" description="Helical" evidence="13">
    <location>
        <begin position="159"/>
        <end position="182"/>
    </location>
</feature>
<dbReference type="EMBL" id="LGAA01000018">
    <property type="protein sequence ID" value="KPD02929.1"/>
    <property type="molecule type" value="Genomic_DNA"/>
</dbReference>
<evidence type="ECO:0000256" key="12">
    <source>
        <dbReference type="ARBA" id="ARBA00023136"/>
    </source>
</evidence>
<dbReference type="PRINTS" id="PR00344">
    <property type="entry name" value="BCTRLSENSOR"/>
</dbReference>
<organism evidence="15 16">
    <name type="scientific">Moellerella wisconsensis ATCC 35017</name>
    <dbReference type="NCBI Taxonomy" id="1354267"/>
    <lineage>
        <taxon>Bacteria</taxon>
        <taxon>Pseudomonadati</taxon>
        <taxon>Pseudomonadota</taxon>
        <taxon>Gammaproteobacteria</taxon>
        <taxon>Enterobacterales</taxon>
        <taxon>Morganellaceae</taxon>
        <taxon>Moellerella</taxon>
    </lineage>
</organism>
<accession>A0A0N0Z8E4</accession>
<evidence type="ECO:0000256" key="2">
    <source>
        <dbReference type="ARBA" id="ARBA00004533"/>
    </source>
</evidence>
<evidence type="ECO:0000256" key="1">
    <source>
        <dbReference type="ARBA" id="ARBA00000085"/>
    </source>
</evidence>
<dbReference type="GO" id="GO:0000155">
    <property type="term" value="F:phosphorelay sensor kinase activity"/>
    <property type="evidence" value="ECO:0007669"/>
    <property type="project" value="InterPro"/>
</dbReference>
<dbReference type="Gene3D" id="3.30.565.10">
    <property type="entry name" value="Histidine kinase-like ATPase, C-terminal domain"/>
    <property type="match status" value="1"/>
</dbReference>
<dbReference type="SMART" id="SM00388">
    <property type="entry name" value="HisKA"/>
    <property type="match status" value="1"/>
</dbReference>
<dbReference type="InterPro" id="IPR006290">
    <property type="entry name" value="CztS_silS_copS"/>
</dbReference>
<dbReference type="InterPro" id="IPR005467">
    <property type="entry name" value="His_kinase_dom"/>
</dbReference>
<dbReference type="OrthoDB" id="9809766at2"/>
<gene>
    <name evidence="15" type="ORF">M992_2087</name>
</gene>
<evidence type="ECO:0000256" key="4">
    <source>
        <dbReference type="ARBA" id="ARBA00022519"/>
    </source>
</evidence>
<dbReference type="InterPro" id="IPR036890">
    <property type="entry name" value="HATPase_C_sf"/>
</dbReference>
<comment type="function">
    <text evidence="13">Member of a two-component regulatory system.</text>
</comment>
<evidence type="ECO:0000256" key="7">
    <source>
        <dbReference type="ARBA" id="ARBA00022692"/>
    </source>
</evidence>
<keyword evidence="16" id="KW-1185">Reference proteome</keyword>
<evidence type="ECO:0000256" key="11">
    <source>
        <dbReference type="ARBA" id="ARBA00022989"/>
    </source>
</evidence>
<evidence type="ECO:0000256" key="10">
    <source>
        <dbReference type="ARBA" id="ARBA00022840"/>
    </source>
</evidence>
<evidence type="ECO:0000256" key="13">
    <source>
        <dbReference type="RuleBase" id="RU364088"/>
    </source>
</evidence>
<feature type="domain" description="Histidine kinase" evidence="14">
    <location>
        <begin position="244"/>
        <end position="454"/>
    </location>
</feature>
<dbReference type="NCBIfam" id="TIGR01386">
    <property type="entry name" value="cztS_silS_copS"/>
    <property type="match status" value="1"/>
</dbReference>
<dbReference type="RefSeq" id="WP_053908516.1">
    <property type="nucleotide sequence ID" value="NZ_CAWMUS010000018.1"/>
</dbReference>
<dbReference type="EC" id="2.7.13.3" evidence="13"/>
<keyword evidence="8 13" id="KW-0547">Nucleotide-binding</keyword>
<reference evidence="15 16" key="1">
    <citation type="submission" date="2015-07" db="EMBL/GenBank/DDBJ databases">
        <title>ATOL: Assembling a taxonomically balanced genome-scale reconstruction of the evolutionary history of the Enterobacteriaceae.</title>
        <authorList>
            <person name="Plunkett G.III."/>
            <person name="Neeno-Eckwall E.C."/>
            <person name="Glasner J.D."/>
            <person name="Perna N.T."/>
        </authorList>
    </citation>
    <scope>NUCLEOTIDE SEQUENCE [LARGE SCALE GENOMIC DNA]</scope>
    <source>
        <strain evidence="15 16">ATCC 35017</strain>
    </source>
</reference>
<keyword evidence="7 13" id="KW-0812">Transmembrane</keyword>
<keyword evidence="11 13" id="KW-1133">Transmembrane helix</keyword>
<comment type="caution">
    <text evidence="15">The sequence shown here is derived from an EMBL/GenBank/DDBJ whole genome shotgun (WGS) entry which is preliminary data.</text>
</comment>
<keyword evidence="12 13" id="KW-0472">Membrane</keyword>
<keyword evidence="5" id="KW-0597">Phosphoprotein</keyword>
<dbReference type="InterPro" id="IPR003594">
    <property type="entry name" value="HATPase_dom"/>
</dbReference>
<dbReference type="PANTHER" id="PTHR45436">
    <property type="entry name" value="SENSOR HISTIDINE KINASE YKOH"/>
    <property type="match status" value="1"/>
</dbReference>
<name>A0A0N0Z8E4_9GAMM</name>
<dbReference type="AlphaFoldDB" id="A0A0N0Z8E4"/>
<comment type="subcellular location">
    <subcellularLocation>
        <location evidence="2 13">Cell inner membrane</location>
    </subcellularLocation>
</comment>